<dbReference type="InterPro" id="IPR050266">
    <property type="entry name" value="AB_hydrolase_sf"/>
</dbReference>
<dbReference type="PANTHER" id="PTHR43798">
    <property type="entry name" value="MONOACYLGLYCEROL LIPASE"/>
    <property type="match status" value="1"/>
</dbReference>
<dbReference type="EMBL" id="JBHUIK010000001">
    <property type="protein sequence ID" value="MFD2213295.1"/>
    <property type="molecule type" value="Genomic_DNA"/>
</dbReference>
<proteinExistence type="predicted"/>
<reference evidence="3" key="1">
    <citation type="journal article" date="2019" name="Int. J. Syst. Evol. Microbiol.">
        <title>The Global Catalogue of Microorganisms (GCM) 10K type strain sequencing project: providing services to taxonomists for standard genome sequencing and annotation.</title>
        <authorList>
            <consortium name="The Broad Institute Genomics Platform"/>
            <consortium name="The Broad Institute Genome Sequencing Center for Infectious Disease"/>
            <person name="Wu L."/>
            <person name="Ma J."/>
        </authorList>
    </citation>
    <scope>NUCLEOTIDE SEQUENCE [LARGE SCALE GENOMIC DNA]</scope>
    <source>
        <strain evidence="3">CGMCC 1.15474</strain>
    </source>
</reference>
<dbReference type="SUPFAM" id="SSF53474">
    <property type="entry name" value="alpha/beta-Hydrolases"/>
    <property type="match status" value="1"/>
</dbReference>
<dbReference type="InterPro" id="IPR000073">
    <property type="entry name" value="AB_hydrolase_1"/>
</dbReference>
<comment type="caution">
    <text evidence="2">The sequence shown here is derived from an EMBL/GenBank/DDBJ whole genome shotgun (WGS) entry which is preliminary data.</text>
</comment>
<dbReference type="PANTHER" id="PTHR43798:SF33">
    <property type="entry name" value="HYDROLASE, PUTATIVE (AFU_ORTHOLOGUE AFUA_2G14860)-RELATED"/>
    <property type="match status" value="1"/>
</dbReference>
<dbReference type="InterPro" id="IPR029058">
    <property type="entry name" value="AB_hydrolase_fold"/>
</dbReference>
<name>A0ABW5BWJ6_9BACI</name>
<evidence type="ECO:0000259" key="1">
    <source>
        <dbReference type="Pfam" id="PF00561"/>
    </source>
</evidence>
<gene>
    <name evidence="2" type="ORF">ACFSKK_06150</name>
</gene>
<dbReference type="Proteomes" id="UP001597318">
    <property type="component" value="Unassembled WGS sequence"/>
</dbReference>
<dbReference type="Pfam" id="PF00561">
    <property type="entry name" value="Abhydrolase_1"/>
    <property type="match status" value="1"/>
</dbReference>
<accession>A0ABW5BWJ6</accession>
<dbReference type="RefSeq" id="WP_247341136.1">
    <property type="nucleotide sequence ID" value="NZ_CP095550.1"/>
</dbReference>
<keyword evidence="3" id="KW-1185">Reference proteome</keyword>
<organism evidence="2 3">
    <name type="scientific">Metabacillus endolithicus</name>
    <dbReference type="NCBI Taxonomy" id="1535204"/>
    <lineage>
        <taxon>Bacteria</taxon>
        <taxon>Bacillati</taxon>
        <taxon>Bacillota</taxon>
        <taxon>Bacilli</taxon>
        <taxon>Bacillales</taxon>
        <taxon>Bacillaceae</taxon>
        <taxon>Metabacillus</taxon>
    </lineage>
</organism>
<dbReference type="PRINTS" id="PR00111">
    <property type="entry name" value="ABHYDROLASE"/>
</dbReference>
<feature type="domain" description="AB hydrolase-1" evidence="1">
    <location>
        <begin position="45"/>
        <end position="271"/>
    </location>
</feature>
<sequence>MTEETQYHDSYNKSLELWPVEYSTYYVNTAQGKTHIIESGNKTAPSLILLHGGSMSSTMWYPNVMEWSKNYRVICVDILGDKNKSIPQIEFIDRPSYALWLKDVLDTLQIKKADIVGLSYGALNVVNFLLFYPEIVNRVVLMSPAATYVPFDSKFYTHAFGMVKNPSGVQSFLNWIFDDRYKPHPFIAEQLVAAMNWVEPSKSTAPKENGFPYVFTDEELASIRNPILLMFGENEVMYNVDEAYKRAENSSPCMTVELVEEVGHLMSMENPSYINRRVLEFLSEQRRNF</sequence>
<dbReference type="GO" id="GO:0016787">
    <property type="term" value="F:hydrolase activity"/>
    <property type="evidence" value="ECO:0007669"/>
    <property type="project" value="UniProtKB-KW"/>
</dbReference>
<evidence type="ECO:0000313" key="2">
    <source>
        <dbReference type="EMBL" id="MFD2213295.1"/>
    </source>
</evidence>
<dbReference type="Gene3D" id="3.40.50.1820">
    <property type="entry name" value="alpha/beta hydrolase"/>
    <property type="match status" value="1"/>
</dbReference>
<evidence type="ECO:0000313" key="3">
    <source>
        <dbReference type="Proteomes" id="UP001597318"/>
    </source>
</evidence>
<keyword evidence="2" id="KW-0378">Hydrolase</keyword>
<protein>
    <submittedName>
        <fullName evidence="2">Alpha/beta fold hydrolase</fullName>
    </submittedName>
</protein>